<keyword evidence="4" id="KW-1185">Reference proteome</keyword>
<dbReference type="RefSeq" id="WP_128532702.1">
    <property type="nucleotide sequence ID" value="NZ_SBIW01000002.1"/>
</dbReference>
<keyword evidence="2" id="KW-0812">Transmembrane</keyword>
<dbReference type="OrthoDB" id="9812349at2"/>
<proteinExistence type="predicted"/>
<dbReference type="PANTHER" id="PTHR34980:SF3">
    <property type="entry name" value="BLR8105 PROTEIN"/>
    <property type="match status" value="1"/>
</dbReference>
<evidence type="ECO:0000313" key="3">
    <source>
        <dbReference type="EMBL" id="RWY55736.1"/>
    </source>
</evidence>
<protein>
    <submittedName>
        <fullName evidence="3">DUF805 domain-containing protein</fullName>
    </submittedName>
</protein>
<name>A0A444MSZ0_9SPHI</name>
<evidence type="ECO:0000313" key="4">
    <source>
        <dbReference type="Proteomes" id="UP000286701"/>
    </source>
</evidence>
<evidence type="ECO:0000256" key="2">
    <source>
        <dbReference type="SAM" id="Phobius"/>
    </source>
</evidence>
<accession>A0A444MSZ0</accession>
<feature type="region of interest" description="Disordered" evidence="1">
    <location>
        <begin position="93"/>
        <end position="124"/>
    </location>
</feature>
<dbReference type="PANTHER" id="PTHR34980">
    <property type="entry name" value="INNER MEMBRANE PROTEIN-RELATED-RELATED"/>
    <property type="match status" value="1"/>
</dbReference>
<dbReference type="GO" id="GO:0005886">
    <property type="term" value="C:plasma membrane"/>
    <property type="evidence" value="ECO:0007669"/>
    <property type="project" value="TreeGrafter"/>
</dbReference>
<gene>
    <name evidence="3" type="ORF">EPL05_05005</name>
</gene>
<comment type="caution">
    <text evidence="3">The sequence shown here is derived from an EMBL/GenBank/DDBJ whole genome shotgun (WGS) entry which is preliminary data.</text>
</comment>
<sequence>MFTNPFVFYGRIRRMEFGLSLLIYIVVFIFVVVQVADHHKEMYLLALFPLGWFRYAQGAKRCHDLGNSGWWQLIPFYGFWLLLEDGKIGPNQYGENPKDNNYPNYPNYTYKNPMGPPGAGDPNY</sequence>
<feature type="compositionally biased region" description="Low complexity" evidence="1">
    <location>
        <begin position="99"/>
        <end position="113"/>
    </location>
</feature>
<keyword evidence="2" id="KW-0472">Membrane</keyword>
<feature type="transmembrane region" description="Helical" evidence="2">
    <location>
        <begin position="17"/>
        <end position="36"/>
    </location>
</feature>
<evidence type="ECO:0000256" key="1">
    <source>
        <dbReference type="SAM" id="MobiDB-lite"/>
    </source>
</evidence>
<dbReference type="Pfam" id="PF05656">
    <property type="entry name" value="DUF805"/>
    <property type="match status" value="1"/>
</dbReference>
<dbReference type="InterPro" id="IPR008523">
    <property type="entry name" value="DUF805"/>
</dbReference>
<dbReference type="EMBL" id="SBIW01000002">
    <property type="protein sequence ID" value="RWY55736.1"/>
    <property type="molecule type" value="Genomic_DNA"/>
</dbReference>
<organism evidence="3 4">
    <name type="scientific">Mucilaginibacter gilvus</name>
    <dbReference type="NCBI Taxonomy" id="2305909"/>
    <lineage>
        <taxon>Bacteria</taxon>
        <taxon>Pseudomonadati</taxon>
        <taxon>Bacteroidota</taxon>
        <taxon>Sphingobacteriia</taxon>
        <taxon>Sphingobacteriales</taxon>
        <taxon>Sphingobacteriaceae</taxon>
        <taxon>Mucilaginibacter</taxon>
    </lineage>
</organism>
<dbReference type="Proteomes" id="UP000286701">
    <property type="component" value="Unassembled WGS sequence"/>
</dbReference>
<dbReference type="AlphaFoldDB" id="A0A444MSZ0"/>
<reference evidence="3 4" key="1">
    <citation type="submission" date="2019-01" db="EMBL/GenBank/DDBJ databases">
        <title>Mucilaginibacter antarcticum sp. nov., isolated from antarctic soil.</title>
        <authorList>
            <person name="Yan Y.-Q."/>
            <person name="Du Z.-J."/>
        </authorList>
    </citation>
    <scope>NUCLEOTIDE SEQUENCE [LARGE SCALE GENOMIC DNA]</scope>
    <source>
        <strain evidence="3 4">F01003</strain>
    </source>
</reference>
<keyword evidence="2" id="KW-1133">Transmembrane helix</keyword>